<dbReference type="Pfam" id="PF00498">
    <property type="entry name" value="FHA"/>
    <property type="match status" value="1"/>
</dbReference>
<protein>
    <submittedName>
        <fullName evidence="4">FHA domain-containing protein</fullName>
    </submittedName>
</protein>
<proteinExistence type="predicted"/>
<comment type="caution">
    <text evidence="4">The sequence shown here is derived from an EMBL/GenBank/DDBJ whole genome shotgun (WGS) entry which is preliminary data.</text>
</comment>
<feature type="region of interest" description="Disordered" evidence="2">
    <location>
        <begin position="31"/>
        <end position="53"/>
    </location>
</feature>
<dbReference type="InterPro" id="IPR000253">
    <property type="entry name" value="FHA_dom"/>
</dbReference>
<gene>
    <name evidence="4" type="ORF">B0I08_102299</name>
</gene>
<evidence type="ECO:0000256" key="2">
    <source>
        <dbReference type="SAM" id="MobiDB-lite"/>
    </source>
</evidence>
<feature type="compositionally biased region" description="Low complexity" evidence="2">
    <location>
        <begin position="31"/>
        <end position="43"/>
    </location>
</feature>
<dbReference type="Proteomes" id="UP000237983">
    <property type="component" value="Unassembled WGS sequence"/>
</dbReference>
<feature type="compositionally biased region" description="Low complexity" evidence="2">
    <location>
        <begin position="84"/>
        <end position="102"/>
    </location>
</feature>
<feature type="domain" description="FHA" evidence="3">
    <location>
        <begin position="208"/>
        <end position="267"/>
    </location>
</feature>
<organism evidence="4 5">
    <name type="scientific">Glaciihabitans tibetensis</name>
    <dbReference type="NCBI Taxonomy" id="1266600"/>
    <lineage>
        <taxon>Bacteria</taxon>
        <taxon>Bacillati</taxon>
        <taxon>Actinomycetota</taxon>
        <taxon>Actinomycetes</taxon>
        <taxon>Micrococcales</taxon>
        <taxon>Microbacteriaceae</taxon>
        <taxon>Glaciihabitans</taxon>
    </lineage>
</organism>
<evidence type="ECO:0000313" key="5">
    <source>
        <dbReference type="Proteomes" id="UP000237983"/>
    </source>
</evidence>
<name>A0A2T0VHD5_9MICO</name>
<evidence type="ECO:0000259" key="3">
    <source>
        <dbReference type="PROSITE" id="PS50006"/>
    </source>
</evidence>
<sequence>MSCLGCKAELPVGAMFCGECGRATNSRALSTALTPTPTPTLTSNPKPAPVAAPGDTIALDRNWLSAEFDLMPDPSPVKTNAQRAATTPEPPHASAATATPKPTATPAPTPISTQSAEPAMVPESSPSPTSAPTPPPMFSAAPIALPHANPEPRPEGVPVAPPKPDTARNEGDEREDNERTRIVSRSGLGERFVLQFSTGESVTVFGTGLLGRNPVAQPGESFDQLVVLTDPGKSVSKSHLEFGQEHGAFWVADRFSANGTVIREPELAPRRCDPGKRYRIVRGTRIDLGEQFVVVS</sequence>
<dbReference type="Gene3D" id="2.60.200.20">
    <property type="match status" value="1"/>
</dbReference>
<accession>A0A2T0VHD5</accession>
<dbReference type="InterPro" id="IPR008984">
    <property type="entry name" value="SMAD_FHA_dom_sf"/>
</dbReference>
<evidence type="ECO:0000256" key="1">
    <source>
        <dbReference type="ARBA" id="ARBA00022553"/>
    </source>
</evidence>
<dbReference type="PROSITE" id="PS50006">
    <property type="entry name" value="FHA_DOMAIN"/>
    <property type="match status" value="1"/>
</dbReference>
<dbReference type="AlphaFoldDB" id="A0A2T0VHD5"/>
<reference evidence="4 5" key="1">
    <citation type="submission" date="2018-03" db="EMBL/GenBank/DDBJ databases">
        <title>Genomic Encyclopedia of Type Strains, Phase III (KMG-III): the genomes of soil and plant-associated and newly described type strains.</title>
        <authorList>
            <person name="Whitman W."/>
        </authorList>
    </citation>
    <scope>NUCLEOTIDE SEQUENCE [LARGE SCALE GENOMIC DNA]</scope>
    <source>
        <strain evidence="4 5">CGMCC 1.12484</strain>
    </source>
</reference>
<dbReference type="SUPFAM" id="SSF49879">
    <property type="entry name" value="SMAD/FHA domain"/>
    <property type="match status" value="1"/>
</dbReference>
<keyword evidence="5" id="KW-1185">Reference proteome</keyword>
<dbReference type="EMBL" id="PVTL01000002">
    <property type="protein sequence ID" value="PRY69622.1"/>
    <property type="molecule type" value="Genomic_DNA"/>
</dbReference>
<evidence type="ECO:0000313" key="4">
    <source>
        <dbReference type="EMBL" id="PRY69622.1"/>
    </source>
</evidence>
<feature type="region of interest" description="Disordered" evidence="2">
    <location>
        <begin position="68"/>
        <end position="181"/>
    </location>
</feature>
<feature type="compositionally biased region" description="Basic and acidic residues" evidence="2">
    <location>
        <begin position="165"/>
        <end position="181"/>
    </location>
</feature>
<keyword evidence="1" id="KW-0597">Phosphoprotein</keyword>